<protein>
    <submittedName>
        <fullName evidence="2">Uncharacterized protein</fullName>
    </submittedName>
</protein>
<dbReference type="EMBL" id="CP006644">
    <property type="protein sequence ID" value="AHE52326.1"/>
    <property type="molecule type" value="Genomic_DNA"/>
</dbReference>
<accession>W0A5J7</accession>
<keyword evidence="1" id="KW-0812">Transmembrane</keyword>
<feature type="transmembrane region" description="Helical" evidence="1">
    <location>
        <begin position="76"/>
        <end position="100"/>
    </location>
</feature>
<dbReference type="AlphaFoldDB" id="W0A5J7"/>
<organism evidence="2 3">
    <name type="scientific">Sphingomonas sanxanigenens DSM 19645 = NX02</name>
    <dbReference type="NCBI Taxonomy" id="1123269"/>
    <lineage>
        <taxon>Bacteria</taxon>
        <taxon>Pseudomonadati</taxon>
        <taxon>Pseudomonadota</taxon>
        <taxon>Alphaproteobacteria</taxon>
        <taxon>Sphingomonadales</taxon>
        <taxon>Sphingomonadaceae</taxon>
        <taxon>Sphingomonas</taxon>
    </lineage>
</organism>
<keyword evidence="1" id="KW-0472">Membrane</keyword>
<keyword evidence="1" id="KW-1133">Transmembrane helix</keyword>
<feature type="transmembrane region" description="Helical" evidence="1">
    <location>
        <begin position="16"/>
        <end position="39"/>
    </location>
</feature>
<name>W0A5J7_9SPHN</name>
<keyword evidence="3" id="KW-1185">Reference proteome</keyword>
<gene>
    <name evidence="2" type="ORF">NX02_02840</name>
</gene>
<dbReference type="RefSeq" id="WP_025290649.1">
    <property type="nucleotide sequence ID" value="NZ_CP006644.1"/>
</dbReference>
<dbReference type="PATRIC" id="fig|1123269.5.peg.550"/>
<dbReference type="eggNOG" id="ENOG5033Z1B">
    <property type="taxonomic scope" value="Bacteria"/>
</dbReference>
<dbReference type="STRING" id="1123269.NX02_02840"/>
<evidence type="ECO:0000313" key="3">
    <source>
        <dbReference type="Proteomes" id="UP000018851"/>
    </source>
</evidence>
<evidence type="ECO:0000256" key="1">
    <source>
        <dbReference type="SAM" id="Phobius"/>
    </source>
</evidence>
<dbReference type="OrthoDB" id="2329224at2"/>
<proteinExistence type="predicted"/>
<dbReference type="HOGENOM" id="CLU_1795261_0_0_5"/>
<dbReference type="Proteomes" id="UP000018851">
    <property type="component" value="Chromosome"/>
</dbReference>
<evidence type="ECO:0000313" key="2">
    <source>
        <dbReference type="EMBL" id="AHE52326.1"/>
    </source>
</evidence>
<feature type="transmembrane region" description="Helical" evidence="1">
    <location>
        <begin position="51"/>
        <end position="70"/>
    </location>
</feature>
<dbReference type="KEGG" id="ssan:NX02_02840"/>
<sequence>MYDQLMAAFRLDNTPLLAITAVTFLFGYLEYIYSFALIFREKKAPYPIWMHTFYLAHDSSWAIIMFMAAASHEWHWFFTATAIALLVWNIFEIINIYMVITVERQEVFGEVFSRPVTLGNALLSVGLQCGAACKRDPVMGVIGV</sequence>
<reference evidence="2 3" key="1">
    <citation type="submission" date="2013-07" db="EMBL/GenBank/DDBJ databases">
        <title>Completed genome of Sphingomonas sanxanigenens NX02.</title>
        <authorList>
            <person name="Ma T."/>
            <person name="Huang H."/>
            <person name="Wu M."/>
            <person name="Li X."/>
            <person name="Li G."/>
        </authorList>
    </citation>
    <scope>NUCLEOTIDE SEQUENCE [LARGE SCALE GENOMIC DNA]</scope>
    <source>
        <strain evidence="2 3">NX02</strain>
    </source>
</reference>